<evidence type="ECO:0000313" key="1">
    <source>
        <dbReference type="EMBL" id="PIZ17948.1"/>
    </source>
</evidence>
<sequence length="209" mass="22595">MLQKIRSQIILTILISIVALTCKGYAEVSLDILKPTENEKISLPSVSVKGKVTPPEKLVGKIKWETTVEGNKSIQETDSEQEGAIVVAPFPIHNSSFGPNTVIAKAKIDVTPPLLEVKDSEGKVIPDGGLTNKTSISIFVDDYADGSGIDRLEVRQGGPTGSILFSDDTDYGQSHNYSVSNLPEGTIYVKAIDIMGNYTLHHFIIDVTP</sequence>
<dbReference type="Proteomes" id="UP000229307">
    <property type="component" value="Unassembled WGS sequence"/>
</dbReference>
<proteinExistence type="predicted"/>
<protein>
    <submittedName>
        <fullName evidence="1">Uncharacterized protein</fullName>
    </submittedName>
</protein>
<dbReference type="EMBL" id="PFMR01000061">
    <property type="protein sequence ID" value="PIZ17948.1"/>
    <property type="molecule type" value="Genomic_DNA"/>
</dbReference>
<evidence type="ECO:0000313" key="2">
    <source>
        <dbReference type="Proteomes" id="UP000229307"/>
    </source>
</evidence>
<comment type="caution">
    <text evidence="1">The sequence shown here is derived from an EMBL/GenBank/DDBJ whole genome shotgun (WGS) entry which is preliminary data.</text>
</comment>
<feature type="non-terminal residue" evidence="1">
    <location>
        <position position="209"/>
    </location>
</feature>
<organism evidence="1 2">
    <name type="scientific">Candidatus Desantisbacteria bacterium CG_4_10_14_0_8_um_filter_48_22</name>
    <dbReference type="NCBI Taxonomy" id="1974543"/>
    <lineage>
        <taxon>Bacteria</taxon>
        <taxon>Candidatus Desantisiibacteriota</taxon>
    </lineage>
</organism>
<accession>A0A2M7SEK9</accession>
<gene>
    <name evidence="1" type="ORF">COY52_01945</name>
</gene>
<name>A0A2M7SEK9_9BACT</name>
<dbReference type="AlphaFoldDB" id="A0A2M7SEK9"/>
<reference evidence="2" key="1">
    <citation type="submission" date="2017-09" db="EMBL/GenBank/DDBJ databases">
        <title>Depth-based differentiation of microbial function through sediment-hosted aquifers and enrichment of novel symbionts in the deep terrestrial subsurface.</title>
        <authorList>
            <person name="Probst A.J."/>
            <person name="Ladd B."/>
            <person name="Jarett J.K."/>
            <person name="Geller-Mcgrath D.E."/>
            <person name="Sieber C.M.K."/>
            <person name="Emerson J.B."/>
            <person name="Anantharaman K."/>
            <person name="Thomas B.C."/>
            <person name="Malmstrom R."/>
            <person name="Stieglmeier M."/>
            <person name="Klingl A."/>
            <person name="Woyke T."/>
            <person name="Ryan C.M."/>
            <person name="Banfield J.F."/>
        </authorList>
    </citation>
    <scope>NUCLEOTIDE SEQUENCE [LARGE SCALE GENOMIC DNA]</scope>
</reference>